<sequence>MMKPSARSKFNLGLSRRAKRINKMMVVEWIKCSERLPESKDDSVLVCSLTGSPDGHLGFPVGGFDMVHIQDYFDDVCDGTDEHGNQKYTKLYIGAGITHWMPYPELPKE</sequence>
<accession>A0A7T3TKQ2</accession>
<dbReference type="Pfam" id="PF04448">
    <property type="entry name" value="DUF551"/>
    <property type="match status" value="1"/>
</dbReference>
<evidence type="ECO:0000313" key="2">
    <source>
        <dbReference type="EMBL" id="QPX74679.1"/>
    </source>
</evidence>
<evidence type="ECO:0000313" key="3">
    <source>
        <dbReference type="Proteomes" id="UP000595300"/>
    </source>
</evidence>
<organism evidence="2 3">
    <name type="scientific">Serratia phage vB_SmaM_Hera</name>
    <dbReference type="NCBI Taxonomy" id="2777369"/>
    <lineage>
        <taxon>Viruses</taxon>
        <taxon>Duplodnaviria</taxon>
        <taxon>Heunggongvirae</taxon>
        <taxon>Uroviricota</taxon>
        <taxon>Caudoviricetes</taxon>
        <taxon>Lindbergviridae</taxon>
        <taxon>Myosmarvirus</taxon>
        <taxon>Myosmarvirus MTx</taxon>
    </lineage>
</organism>
<feature type="domain" description="DUF551" evidence="1">
    <location>
        <begin position="28"/>
        <end position="107"/>
    </location>
</feature>
<evidence type="ECO:0000259" key="1">
    <source>
        <dbReference type="Pfam" id="PF04448"/>
    </source>
</evidence>
<reference evidence="2 3" key="1">
    <citation type="submission" date="2020-09" db="EMBL/GenBank/DDBJ databases">
        <authorList>
            <person name="Moe H.M.M."/>
            <person name="Stoker T."/>
            <person name="Evans S."/>
            <person name="Hymas C."/>
            <person name="Flor S."/>
            <person name="Gleave A."/>
            <person name="Carr E."/>
            <person name="Breakwell D.P."/>
            <person name="Grose J.H."/>
        </authorList>
    </citation>
    <scope>NUCLEOTIDE SEQUENCE [LARGE SCALE GENOMIC DNA]</scope>
</reference>
<proteinExistence type="predicted"/>
<dbReference type="EMBL" id="MW021759">
    <property type="protein sequence ID" value="QPX74679.1"/>
    <property type="molecule type" value="Genomic_DNA"/>
</dbReference>
<dbReference type="Proteomes" id="UP000595300">
    <property type="component" value="Genome"/>
</dbReference>
<dbReference type="InterPro" id="IPR007539">
    <property type="entry name" value="DUF551"/>
</dbReference>
<protein>
    <recommendedName>
        <fullName evidence="1">DUF551 domain-containing protein</fullName>
    </recommendedName>
</protein>
<name>A0A7T3TKQ2_9CAUD</name>